<protein>
    <submittedName>
        <fullName evidence="2">SAM-dependent methyltransferase</fullName>
    </submittedName>
</protein>
<evidence type="ECO:0000313" key="3">
    <source>
        <dbReference type="Proteomes" id="UP000249746"/>
    </source>
</evidence>
<dbReference type="AlphaFoldDB" id="A0A2W6MVU8"/>
<dbReference type="InterPro" id="IPR029063">
    <property type="entry name" value="SAM-dependent_MTases_sf"/>
</dbReference>
<keyword evidence="2" id="KW-0489">Methyltransferase</keyword>
<organism evidence="2 3">
    <name type="scientific">Helicobacter valdiviensis</name>
    <dbReference type="NCBI Taxonomy" id="1458358"/>
    <lineage>
        <taxon>Bacteria</taxon>
        <taxon>Pseudomonadati</taxon>
        <taxon>Campylobacterota</taxon>
        <taxon>Epsilonproteobacteria</taxon>
        <taxon>Campylobacterales</taxon>
        <taxon>Helicobacteraceae</taxon>
        <taxon>Helicobacter</taxon>
    </lineage>
</organism>
<dbReference type="OrthoDB" id="5319472at2"/>
<dbReference type="SUPFAM" id="SSF53335">
    <property type="entry name" value="S-adenosyl-L-methionine-dependent methyltransferases"/>
    <property type="match status" value="1"/>
</dbReference>
<dbReference type="CDD" id="cd02440">
    <property type="entry name" value="AdoMet_MTases"/>
    <property type="match status" value="1"/>
</dbReference>
<dbReference type="GO" id="GO:0008168">
    <property type="term" value="F:methyltransferase activity"/>
    <property type="evidence" value="ECO:0007669"/>
    <property type="project" value="UniProtKB-KW"/>
</dbReference>
<name>A0A2W6MVU8_9HELI</name>
<accession>A0A2W6MVU8</accession>
<keyword evidence="3" id="KW-1185">Reference proteome</keyword>
<evidence type="ECO:0000313" key="2">
    <source>
        <dbReference type="EMBL" id="PZT48644.1"/>
    </source>
</evidence>
<dbReference type="GO" id="GO:0032259">
    <property type="term" value="P:methylation"/>
    <property type="evidence" value="ECO:0007669"/>
    <property type="project" value="UniProtKB-KW"/>
</dbReference>
<keyword evidence="1" id="KW-1133">Transmembrane helix</keyword>
<keyword evidence="2" id="KW-0808">Transferase</keyword>
<dbReference type="Gene3D" id="3.40.50.150">
    <property type="entry name" value="Vaccinia Virus protein VP39"/>
    <property type="match status" value="1"/>
</dbReference>
<dbReference type="EMBL" id="NBIU01000005">
    <property type="protein sequence ID" value="PZT48644.1"/>
    <property type="molecule type" value="Genomic_DNA"/>
</dbReference>
<dbReference type="Pfam" id="PF06325">
    <property type="entry name" value="PrmA"/>
    <property type="match status" value="1"/>
</dbReference>
<gene>
    <name evidence="2" type="ORF">B6S12_03135</name>
</gene>
<reference evidence="2 3" key="1">
    <citation type="submission" date="2017-03" db="EMBL/GenBank/DDBJ databases">
        <title>Genomic and clinical evidence uncovers the enterohepatic species Helicobacter valdiviensis as a potential human intestinal pathogen.</title>
        <authorList>
            <person name="Fresia P."/>
            <person name="Jara R."/>
            <person name="Sierra R."/>
            <person name="Ferres I."/>
            <person name="Greif G."/>
            <person name="Iraola G."/>
            <person name="Collado L."/>
        </authorList>
    </citation>
    <scope>NUCLEOTIDE SEQUENCE [LARGE SCALE GENOMIC DNA]</scope>
    <source>
        <strain evidence="2 3">WBE14</strain>
    </source>
</reference>
<evidence type="ECO:0000256" key="1">
    <source>
        <dbReference type="SAM" id="Phobius"/>
    </source>
</evidence>
<dbReference type="RefSeq" id="WP_111229365.1">
    <property type="nucleotide sequence ID" value="NZ_NBIU01000005.1"/>
</dbReference>
<comment type="caution">
    <text evidence="2">The sequence shown here is derived from an EMBL/GenBank/DDBJ whole genome shotgun (WGS) entry which is preliminary data.</text>
</comment>
<keyword evidence="1" id="KW-0472">Membrane</keyword>
<sequence length="290" mass="33668">MGSFSFGRNWKRFIEYVANDEIMQNAQDSLKNFFGDDLDFSNKVFLDIGCGSGIFSIAALNLGCKRVISIDVDSNSVEATQMAKEKFKPKNLENWEIFLGSILDTSLVDRLKKQLENENIILYSWGVLHHTGNLQLAMQNAMDILKSVRGGGTKYAYIALYNKTEASSWWLKKKKYYNKTNIFMKIILVFLYTVFLTFEDIRKGRGLNMYDKGRGMYKITDVIDWLGGMPYEPIFNDDVINFWEKSGFCCIKNNKTMYYNPIYPKGYFYKLFVYLKQVGLGCNEFLFVKK</sequence>
<keyword evidence="1" id="KW-0812">Transmembrane</keyword>
<feature type="transmembrane region" description="Helical" evidence="1">
    <location>
        <begin position="182"/>
        <end position="198"/>
    </location>
</feature>
<dbReference type="Proteomes" id="UP000249746">
    <property type="component" value="Unassembled WGS sequence"/>
</dbReference>
<proteinExistence type="predicted"/>